<gene>
    <name evidence="2" type="ORF">N0392_16000</name>
</gene>
<dbReference type="PANTHER" id="PTHR32385">
    <property type="entry name" value="MANNOSYL PHOSPHORYLINOSITOL CERAMIDE SYNTHASE"/>
    <property type="match status" value="1"/>
</dbReference>
<dbReference type="InterPro" id="IPR051706">
    <property type="entry name" value="Glycosyltransferase_domain"/>
</dbReference>
<dbReference type="InterPro" id="IPR007577">
    <property type="entry name" value="GlycoTrfase_DXD_sugar-bd_CS"/>
</dbReference>
<name>A0A9Q4CQN1_MORMO</name>
<accession>A0A9Q4CQN1</accession>
<proteinExistence type="predicted"/>
<protein>
    <submittedName>
        <fullName evidence="2">Glycosyltransferase</fullName>
    </submittedName>
</protein>
<dbReference type="GO" id="GO:0000030">
    <property type="term" value="F:mannosyltransferase activity"/>
    <property type="evidence" value="ECO:0007669"/>
    <property type="project" value="TreeGrafter"/>
</dbReference>
<dbReference type="GO" id="GO:0016020">
    <property type="term" value="C:membrane"/>
    <property type="evidence" value="ECO:0007669"/>
    <property type="project" value="GOC"/>
</dbReference>
<dbReference type="PANTHER" id="PTHR32385:SF15">
    <property type="entry name" value="INOSITOL PHOSPHOCERAMIDE MANNOSYLTRANSFERASE 1"/>
    <property type="match status" value="1"/>
</dbReference>
<organism evidence="2 3">
    <name type="scientific">Morganella morganii</name>
    <name type="common">Proteus morganii</name>
    <dbReference type="NCBI Taxonomy" id="582"/>
    <lineage>
        <taxon>Bacteria</taxon>
        <taxon>Pseudomonadati</taxon>
        <taxon>Pseudomonadota</taxon>
        <taxon>Gammaproteobacteria</taxon>
        <taxon>Enterobacterales</taxon>
        <taxon>Morganellaceae</taxon>
        <taxon>Morganella</taxon>
    </lineage>
</organism>
<keyword evidence="1" id="KW-0808">Transferase</keyword>
<dbReference type="Proteomes" id="UP001076655">
    <property type="component" value="Unassembled WGS sequence"/>
</dbReference>
<dbReference type="AlphaFoldDB" id="A0A9Q4CQN1"/>
<dbReference type="InterPro" id="IPR029044">
    <property type="entry name" value="Nucleotide-diphossugar_trans"/>
</dbReference>
<reference evidence="2" key="1">
    <citation type="submission" date="2022-08" db="EMBL/GenBank/DDBJ databases">
        <authorList>
            <person name="Dale J.L."/>
        </authorList>
    </citation>
    <scope>NUCLEOTIDE SEQUENCE</scope>
    <source>
        <strain evidence="2">2022EL-00758</strain>
    </source>
</reference>
<comment type="caution">
    <text evidence="2">The sequence shown here is derived from an EMBL/GenBank/DDBJ whole genome shotgun (WGS) entry which is preliminary data.</text>
</comment>
<dbReference type="GO" id="GO:0051999">
    <property type="term" value="P:mannosyl-inositol phosphorylceramide biosynthetic process"/>
    <property type="evidence" value="ECO:0007669"/>
    <property type="project" value="TreeGrafter"/>
</dbReference>
<sequence length="224" mass="26594">MIPKKIHYCWFGKKEKPALVKKCLENWTHYFPGWEIIEWNEDNSPLHIPYVKNALNKKRYAFAADYVRFYALYTHGGIYLDTDMEIIKDLTPLLENDFFIGKESNEFINAAVVASKKNGRIANVILDALNREDAIIFQSIPKIITTVINNEIGIENLLSSEKIYDFTYFYPYNPYDKDRNDVDILFYSDIKPETYAIHHWQKSWKFSFYERVIHKIRSIKNKNT</sequence>
<dbReference type="Pfam" id="PF04488">
    <property type="entry name" value="Gly_transf_sug"/>
    <property type="match status" value="1"/>
</dbReference>
<evidence type="ECO:0000313" key="3">
    <source>
        <dbReference type="Proteomes" id="UP001076655"/>
    </source>
</evidence>
<evidence type="ECO:0000256" key="1">
    <source>
        <dbReference type="ARBA" id="ARBA00022679"/>
    </source>
</evidence>
<dbReference type="SUPFAM" id="SSF53448">
    <property type="entry name" value="Nucleotide-diphospho-sugar transferases"/>
    <property type="match status" value="1"/>
</dbReference>
<dbReference type="Gene3D" id="3.90.550.20">
    <property type="match status" value="1"/>
</dbReference>
<evidence type="ECO:0000313" key="2">
    <source>
        <dbReference type="EMBL" id="MCY0791185.1"/>
    </source>
</evidence>
<dbReference type="RefSeq" id="WP_260249892.1">
    <property type="nucleotide sequence ID" value="NZ_JALMEJ010000012.1"/>
</dbReference>
<dbReference type="EMBL" id="JAPNMI010000009">
    <property type="protein sequence ID" value="MCY0791185.1"/>
    <property type="molecule type" value="Genomic_DNA"/>
</dbReference>